<dbReference type="Proteomes" id="UP001634007">
    <property type="component" value="Unassembled WGS sequence"/>
</dbReference>
<gene>
    <name evidence="2" type="ORF">ACJRO7_027545</name>
</gene>
<sequence>MVRLWSLNSSLHTLSRKQFDLPDNRIRNHRVGWLDGCASRGANDTPDSEDNPQHQENSHTEKIRLNGHAPRQHLMRMLGHINVYMVAQVSKRICNNEHSWDSVQFSVCPIREATESKLNKSRRFAGLACSSVKPGIISAPVKSEKDAVFYRLCYPS</sequence>
<feature type="region of interest" description="Disordered" evidence="1">
    <location>
        <begin position="37"/>
        <end position="65"/>
    </location>
</feature>
<protein>
    <submittedName>
        <fullName evidence="2">Uncharacterized protein</fullName>
    </submittedName>
</protein>
<organism evidence="2 3">
    <name type="scientific">Eucalyptus globulus</name>
    <name type="common">Tasmanian blue gum</name>
    <dbReference type="NCBI Taxonomy" id="34317"/>
    <lineage>
        <taxon>Eukaryota</taxon>
        <taxon>Viridiplantae</taxon>
        <taxon>Streptophyta</taxon>
        <taxon>Embryophyta</taxon>
        <taxon>Tracheophyta</taxon>
        <taxon>Spermatophyta</taxon>
        <taxon>Magnoliopsida</taxon>
        <taxon>eudicotyledons</taxon>
        <taxon>Gunneridae</taxon>
        <taxon>Pentapetalae</taxon>
        <taxon>rosids</taxon>
        <taxon>malvids</taxon>
        <taxon>Myrtales</taxon>
        <taxon>Myrtaceae</taxon>
        <taxon>Myrtoideae</taxon>
        <taxon>Eucalypteae</taxon>
        <taxon>Eucalyptus</taxon>
    </lineage>
</organism>
<evidence type="ECO:0000313" key="2">
    <source>
        <dbReference type="EMBL" id="KAL3730545.1"/>
    </source>
</evidence>
<feature type="compositionally biased region" description="Basic and acidic residues" evidence="1">
    <location>
        <begin position="51"/>
        <end position="64"/>
    </location>
</feature>
<accession>A0ABD3K462</accession>
<comment type="caution">
    <text evidence="2">The sequence shown here is derived from an EMBL/GenBank/DDBJ whole genome shotgun (WGS) entry which is preliminary data.</text>
</comment>
<keyword evidence="3" id="KW-1185">Reference proteome</keyword>
<dbReference type="EMBL" id="JBJKBG010000007">
    <property type="protein sequence ID" value="KAL3730545.1"/>
    <property type="molecule type" value="Genomic_DNA"/>
</dbReference>
<reference evidence="2 3" key="1">
    <citation type="submission" date="2024-11" db="EMBL/GenBank/DDBJ databases">
        <title>Chromosome-level genome assembly of Eucalyptus globulus Labill. provides insights into its genome evolution.</title>
        <authorList>
            <person name="Li X."/>
        </authorList>
    </citation>
    <scope>NUCLEOTIDE SEQUENCE [LARGE SCALE GENOMIC DNA]</scope>
    <source>
        <strain evidence="2">CL2024</strain>
        <tissue evidence="2">Fresh tender leaves</tissue>
    </source>
</reference>
<dbReference type="AlphaFoldDB" id="A0ABD3K462"/>
<evidence type="ECO:0000313" key="3">
    <source>
        <dbReference type="Proteomes" id="UP001634007"/>
    </source>
</evidence>
<name>A0ABD3K462_EUCGL</name>
<evidence type="ECO:0000256" key="1">
    <source>
        <dbReference type="SAM" id="MobiDB-lite"/>
    </source>
</evidence>
<proteinExistence type="predicted"/>